<dbReference type="NCBIfam" id="NF009993">
    <property type="entry name" value="PRK13462.1"/>
    <property type="match status" value="1"/>
</dbReference>
<dbReference type="Gene3D" id="3.40.50.1240">
    <property type="entry name" value="Phosphoglycerate mutase-like"/>
    <property type="match status" value="1"/>
</dbReference>
<dbReference type="InterPro" id="IPR050275">
    <property type="entry name" value="PGM_Phosphatase"/>
</dbReference>
<dbReference type="SUPFAM" id="SSF53254">
    <property type="entry name" value="Phosphoglycerate mutase-like"/>
    <property type="match status" value="1"/>
</dbReference>
<dbReference type="InterPro" id="IPR013078">
    <property type="entry name" value="His_Pase_superF_clade-1"/>
</dbReference>
<evidence type="ECO:0000313" key="1">
    <source>
        <dbReference type="EMBL" id="MCP2177483.1"/>
    </source>
</evidence>
<dbReference type="InterPro" id="IPR029033">
    <property type="entry name" value="His_PPase_superfam"/>
</dbReference>
<name>A0ABT1HHY6_9NOCA</name>
<dbReference type="CDD" id="cd07067">
    <property type="entry name" value="HP_PGM_like"/>
    <property type="match status" value="1"/>
</dbReference>
<accession>A0ABT1HHY6</accession>
<dbReference type="Pfam" id="PF00300">
    <property type="entry name" value="His_Phos_1"/>
    <property type="match status" value="1"/>
</dbReference>
<reference evidence="1 2" key="1">
    <citation type="submission" date="2022-06" db="EMBL/GenBank/DDBJ databases">
        <title>Genomic Encyclopedia of Archaeal and Bacterial Type Strains, Phase II (KMG-II): from individual species to whole genera.</title>
        <authorList>
            <person name="Goeker M."/>
        </authorList>
    </citation>
    <scope>NUCLEOTIDE SEQUENCE [LARGE SCALE GENOMIC DNA]</scope>
    <source>
        <strain evidence="1 2">DSM 44693</strain>
    </source>
</reference>
<sequence>MRVSCTMTDVGTPTHRLIVIRHGETEWSRTGRHTGTSDIDLTEQGVEQARSLAEPIAELLLTSPTVIASPRLRAQRTAELAGLSVDETEPLLTEWDYGDYEGRTSPQIHETDPDWTVFSDGGPNGETPEEMSDRVDHVIEKVTPKLSDGDVVFVTHGHFSRSLLARWIGSPIARGRHFTMLPASIAILGFDGQSRQLTTLGLTGYRSADYVDAGRPTRPVT</sequence>
<evidence type="ECO:0000313" key="2">
    <source>
        <dbReference type="Proteomes" id="UP001206895"/>
    </source>
</evidence>
<protein>
    <submittedName>
        <fullName evidence="1">Phosphoglycerate mutase</fullName>
    </submittedName>
</protein>
<dbReference type="PANTHER" id="PTHR48100:SF15">
    <property type="entry name" value="SEDOHEPTULOSE 1,7-BISPHOSPHATASE"/>
    <property type="match status" value="1"/>
</dbReference>
<dbReference type="PANTHER" id="PTHR48100">
    <property type="entry name" value="BROAD-SPECIFICITY PHOSPHATASE YOR283W-RELATED"/>
    <property type="match status" value="1"/>
</dbReference>
<dbReference type="SMART" id="SM00855">
    <property type="entry name" value="PGAM"/>
    <property type="match status" value="1"/>
</dbReference>
<keyword evidence="2" id="KW-1185">Reference proteome</keyword>
<comment type="caution">
    <text evidence="1">The sequence shown here is derived from an EMBL/GenBank/DDBJ whole genome shotgun (WGS) entry which is preliminary data.</text>
</comment>
<organism evidence="1 2">
    <name type="scientific">Williamsia maris</name>
    <dbReference type="NCBI Taxonomy" id="72806"/>
    <lineage>
        <taxon>Bacteria</taxon>
        <taxon>Bacillati</taxon>
        <taxon>Actinomycetota</taxon>
        <taxon>Actinomycetes</taxon>
        <taxon>Mycobacteriales</taxon>
        <taxon>Nocardiaceae</taxon>
        <taxon>Williamsia</taxon>
    </lineage>
</organism>
<dbReference type="Proteomes" id="UP001206895">
    <property type="component" value="Unassembled WGS sequence"/>
</dbReference>
<dbReference type="EMBL" id="JAMTCJ010000003">
    <property type="protein sequence ID" value="MCP2177483.1"/>
    <property type="molecule type" value="Genomic_DNA"/>
</dbReference>
<gene>
    <name evidence="1" type="ORF">LX13_003311</name>
</gene>
<proteinExistence type="predicted"/>